<dbReference type="AlphaFoldDB" id="A0A699ILW4"/>
<organism evidence="2">
    <name type="scientific">Tanacetum cinerariifolium</name>
    <name type="common">Dalmatian daisy</name>
    <name type="synonym">Chrysanthemum cinerariifolium</name>
    <dbReference type="NCBI Taxonomy" id="118510"/>
    <lineage>
        <taxon>Eukaryota</taxon>
        <taxon>Viridiplantae</taxon>
        <taxon>Streptophyta</taxon>
        <taxon>Embryophyta</taxon>
        <taxon>Tracheophyta</taxon>
        <taxon>Spermatophyta</taxon>
        <taxon>Magnoliopsida</taxon>
        <taxon>eudicotyledons</taxon>
        <taxon>Gunneridae</taxon>
        <taxon>Pentapetalae</taxon>
        <taxon>asterids</taxon>
        <taxon>campanulids</taxon>
        <taxon>Asterales</taxon>
        <taxon>Asteraceae</taxon>
        <taxon>Asteroideae</taxon>
        <taxon>Anthemideae</taxon>
        <taxon>Anthemidinae</taxon>
        <taxon>Tanacetum</taxon>
    </lineage>
</organism>
<keyword evidence="1" id="KW-1133">Transmembrane helix</keyword>
<evidence type="ECO:0008006" key="3">
    <source>
        <dbReference type="Google" id="ProtNLM"/>
    </source>
</evidence>
<evidence type="ECO:0000256" key="1">
    <source>
        <dbReference type="SAM" id="Phobius"/>
    </source>
</evidence>
<feature type="transmembrane region" description="Helical" evidence="1">
    <location>
        <begin position="41"/>
        <end position="60"/>
    </location>
</feature>
<accession>A0A699ILW4</accession>
<comment type="caution">
    <text evidence="2">The sequence shown here is derived from an EMBL/GenBank/DDBJ whole genome shotgun (WGS) entry which is preliminary data.</text>
</comment>
<sequence>MNKGKKGGGTKVVVIGSKVTTIVMVAVTGDDVGGTPALGRSIVVVAGFGYVCVSGCVRLTRMKRVGMMKRVGSKEYCVVFIYSNTQ</sequence>
<gene>
    <name evidence="2" type="ORF">Tci_538528</name>
</gene>
<evidence type="ECO:0000313" key="2">
    <source>
        <dbReference type="EMBL" id="GEZ66555.1"/>
    </source>
</evidence>
<keyword evidence="1" id="KW-0812">Transmembrane</keyword>
<protein>
    <recommendedName>
        <fullName evidence="3">Transmembrane protein</fullName>
    </recommendedName>
</protein>
<reference evidence="2" key="1">
    <citation type="journal article" date="2019" name="Sci. Rep.">
        <title>Draft genome of Tanacetum cinerariifolium, the natural source of mosquito coil.</title>
        <authorList>
            <person name="Yamashiro T."/>
            <person name="Shiraishi A."/>
            <person name="Satake H."/>
            <person name="Nakayama K."/>
        </authorList>
    </citation>
    <scope>NUCLEOTIDE SEQUENCE</scope>
</reference>
<proteinExistence type="predicted"/>
<name>A0A699ILW4_TANCI</name>
<dbReference type="EMBL" id="BKCJ010307329">
    <property type="protein sequence ID" value="GEZ66555.1"/>
    <property type="molecule type" value="Genomic_DNA"/>
</dbReference>
<keyword evidence="1" id="KW-0472">Membrane</keyword>
<feature type="transmembrane region" description="Helical" evidence="1">
    <location>
        <begin position="12"/>
        <end position="29"/>
    </location>
</feature>